<protein>
    <recommendedName>
        <fullName evidence="3">SprT-like family protein</fullName>
    </recommendedName>
</protein>
<organism evidence="1 2">
    <name type="scientific">Dyadobacter helix</name>
    <dbReference type="NCBI Taxonomy" id="2822344"/>
    <lineage>
        <taxon>Bacteria</taxon>
        <taxon>Pseudomonadati</taxon>
        <taxon>Bacteroidota</taxon>
        <taxon>Cytophagia</taxon>
        <taxon>Cytophagales</taxon>
        <taxon>Spirosomataceae</taxon>
        <taxon>Dyadobacter</taxon>
    </lineage>
</organism>
<evidence type="ECO:0000313" key="2">
    <source>
        <dbReference type="Proteomes" id="UP000680038"/>
    </source>
</evidence>
<proteinExistence type="predicted"/>
<evidence type="ECO:0008006" key="3">
    <source>
        <dbReference type="Google" id="ProtNLM"/>
    </source>
</evidence>
<dbReference type="Proteomes" id="UP000680038">
    <property type="component" value="Unassembled WGS sequence"/>
</dbReference>
<dbReference type="EMBL" id="CAJRAF010000001">
    <property type="protein sequence ID" value="CAG4988581.1"/>
    <property type="molecule type" value="Genomic_DNA"/>
</dbReference>
<sequence length="221" mass="25886">MLGKPYFYRAFFFYSDMKKTIDLQEYVPELAADYCKRLYTSAQFDFFLSRPRRTRLGDFTVRPGFTPRITVNANLNPYNFLITYLHEVAHYMVYRKYNGRVRRKIAPHGAEWKEEFRTLLLPVLTTEIFPEDILLPLRKYAQNPKASTGGDIPLYSAVKRYDDTSGQTKKTELIHLTEGADFVFQNRIFVRGSVRRTRVLCVDKASQRRYTIPAHALVEAC</sequence>
<accession>A0A916J7V1</accession>
<evidence type="ECO:0000313" key="1">
    <source>
        <dbReference type="EMBL" id="CAG4988581.1"/>
    </source>
</evidence>
<reference evidence="1" key="1">
    <citation type="submission" date="2021-04" db="EMBL/GenBank/DDBJ databases">
        <authorList>
            <person name="Rodrigo-Torres L."/>
            <person name="Arahal R. D."/>
            <person name="Lucena T."/>
        </authorList>
    </citation>
    <scope>NUCLEOTIDE SEQUENCE</scope>
    <source>
        <strain evidence="1">CECT 9275</strain>
    </source>
</reference>
<name>A0A916J7V1_9BACT</name>
<comment type="caution">
    <text evidence="1">The sequence shown here is derived from an EMBL/GenBank/DDBJ whole genome shotgun (WGS) entry which is preliminary data.</text>
</comment>
<keyword evidence="2" id="KW-1185">Reference proteome</keyword>
<gene>
    <name evidence="1" type="ORF">DYBT9275_00115</name>
</gene>
<dbReference type="AlphaFoldDB" id="A0A916J7V1"/>